<feature type="domain" description="HTH tetR-type" evidence="5">
    <location>
        <begin position="6"/>
        <end position="66"/>
    </location>
</feature>
<dbReference type="Proteomes" id="UP000295124">
    <property type="component" value="Unassembled WGS sequence"/>
</dbReference>
<dbReference type="GO" id="GO:0003677">
    <property type="term" value="F:DNA binding"/>
    <property type="evidence" value="ECO:0007669"/>
    <property type="project" value="UniProtKB-UniRule"/>
</dbReference>
<evidence type="ECO:0000256" key="3">
    <source>
        <dbReference type="ARBA" id="ARBA00023163"/>
    </source>
</evidence>
<dbReference type="Gene3D" id="1.10.357.10">
    <property type="entry name" value="Tetracycline Repressor, domain 2"/>
    <property type="match status" value="1"/>
</dbReference>
<dbReference type="PANTHER" id="PTHR47506">
    <property type="entry name" value="TRANSCRIPTIONAL REGULATORY PROTEIN"/>
    <property type="match status" value="1"/>
</dbReference>
<dbReference type="InterPro" id="IPR036271">
    <property type="entry name" value="Tet_transcr_reg_TetR-rel_C_sf"/>
</dbReference>
<evidence type="ECO:0000313" key="6">
    <source>
        <dbReference type="EMBL" id="TDD57916.1"/>
    </source>
</evidence>
<dbReference type="SUPFAM" id="SSF46689">
    <property type="entry name" value="Homeodomain-like"/>
    <property type="match status" value="1"/>
</dbReference>
<dbReference type="PRINTS" id="PR00455">
    <property type="entry name" value="HTHTETR"/>
</dbReference>
<dbReference type="PROSITE" id="PS50977">
    <property type="entry name" value="HTH_TETR_2"/>
    <property type="match status" value="1"/>
</dbReference>
<proteinExistence type="predicted"/>
<evidence type="ECO:0000313" key="7">
    <source>
        <dbReference type="Proteomes" id="UP000295124"/>
    </source>
</evidence>
<comment type="caution">
    <text evidence="6">The sequence shown here is derived from an EMBL/GenBank/DDBJ whole genome shotgun (WGS) entry which is preliminary data.</text>
</comment>
<dbReference type="RefSeq" id="WP_132170050.1">
    <property type="nucleotide sequence ID" value="NZ_SMKX01000062.1"/>
</dbReference>
<dbReference type="OrthoDB" id="3572434at2"/>
<sequence length="178" mass="18728">MARPRLVSDDAILDATRRVLAESGPAQLTLAAVGERAGLAAPTLMQRFGSKRGLLLAAVTRSAQQVLPAADEAASRHASPLAALRTFLLAAAAHQLVDLGNDPEVRRQVQSRSDAVLAACERFYRAALTSGELRPATDVQALSRQTLISWTGALAVTGLGPPRALIAEQLSALLAPHR</sequence>
<keyword evidence="1" id="KW-0805">Transcription regulation</keyword>
<dbReference type="Pfam" id="PF00440">
    <property type="entry name" value="TetR_N"/>
    <property type="match status" value="1"/>
</dbReference>
<dbReference type="InterPro" id="IPR001647">
    <property type="entry name" value="HTH_TetR"/>
</dbReference>
<keyword evidence="2 4" id="KW-0238">DNA-binding</keyword>
<dbReference type="AlphaFoldDB" id="A0A4R4ZIN6"/>
<evidence type="ECO:0000256" key="2">
    <source>
        <dbReference type="ARBA" id="ARBA00023125"/>
    </source>
</evidence>
<organism evidence="6 7">
    <name type="scientific">Kribbella antibiotica</name>
    <dbReference type="NCBI Taxonomy" id="190195"/>
    <lineage>
        <taxon>Bacteria</taxon>
        <taxon>Bacillati</taxon>
        <taxon>Actinomycetota</taxon>
        <taxon>Actinomycetes</taxon>
        <taxon>Propionibacteriales</taxon>
        <taxon>Kribbellaceae</taxon>
        <taxon>Kribbella</taxon>
    </lineage>
</organism>
<evidence type="ECO:0000256" key="4">
    <source>
        <dbReference type="PROSITE-ProRule" id="PRU00335"/>
    </source>
</evidence>
<accession>A0A4R4ZIN6</accession>
<evidence type="ECO:0000259" key="5">
    <source>
        <dbReference type="PROSITE" id="PS50977"/>
    </source>
</evidence>
<dbReference type="EMBL" id="SMKX01000062">
    <property type="protein sequence ID" value="TDD57916.1"/>
    <property type="molecule type" value="Genomic_DNA"/>
</dbReference>
<evidence type="ECO:0000256" key="1">
    <source>
        <dbReference type="ARBA" id="ARBA00023015"/>
    </source>
</evidence>
<gene>
    <name evidence="6" type="ORF">E1263_21320</name>
</gene>
<dbReference type="SUPFAM" id="SSF48498">
    <property type="entry name" value="Tetracyclin repressor-like, C-terminal domain"/>
    <property type="match status" value="1"/>
</dbReference>
<reference evidence="6 7" key="1">
    <citation type="submission" date="2019-03" db="EMBL/GenBank/DDBJ databases">
        <title>Draft genome sequences of novel Actinobacteria.</title>
        <authorList>
            <person name="Sahin N."/>
            <person name="Ay H."/>
            <person name="Saygin H."/>
        </authorList>
    </citation>
    <scope>NUCLEOTIDE SEQUENCE [LARGE SCALE GENOMIC DNA]</scope>
    <source>
        <strain evidence="6 7">JCM 13523</strain>
    </source>
</reference>
<dbReference type="PANTHER" id="PTHR47506:SF1">
    <property type="entry name" value="HTH-TYPE TRANSCRIPTIONAL REGULATOR YJDC"/>
    <property type="match status" value="1"/>
</dbReference>
<keyword evidence="7" id="KW-1185">Reference proteome</keyword>
<dbReference type="InterPro" id="IPR009057">
    <property type="entry name" value="Homeodomain-like_sf"/>
</dbReference>
<feature type="DNA-binding region" description="H-T-H motif" evidence="4">
    <location>
        <begin position="29"/>
        <end position="48"/>
    </location>
</feature>
<name>A0A4R4ZIN6_9ACTN</name>
<protein>
    <submittedName>
        <fullName evidence="6">TetR/AcrR family transcriptional regulator</fullName>
    </submittedName>
</protein>
<keyword evidence="3" id="KW-0804">Transcription</keyword>